<dbReference type="EMBL" id="LMVM01000001">
    <property type="protein sequence ID" value="PAV06385.1"/>
    <property type="molecule type" value="Genomic_DNA"/>
</dbReference>
<dbReference type="AlphaFoldDB" id="A0A2A2HAK3"/>
<dbReference type="Gene3D" id="3.90.1210.10">
    <property type="entry name" value="Antifreeze-like/N-acetylneuraminic acid synthase C-terminal domain"/>
    <property type="match status" value="1"/>
</dbReference>
<evidence type="ECO:0000313" key="3">
    <source>
        <dbReference type="Proteomes" id="UP000217784"/>
    </source>
</evidence>
<dbReference type="SUPFAM" id="SSF51269">
    <property type="entry name" value="AFP III-like domain"/>
    <property type="match status" value="1"/>
</dbReference>
<sequence>MKKIKINPTDIFKKPYIISEVGVNHEGDLDKAKQMIEEVANAGGDAVKFQAYKAETLASKYSPAYWDTEKEKTKSQYELFKKHDTFWKSEFEELADYCKEYDVDFLATPFDIESTDFLEPLMPSYKIASADITNKPFLEYIALKGKPILLSTGASTISEIWRAVEWIKNKGNSQIVLLHCVLNYPTDYKDANLGMINHMKEIFSDFVIGYSDHTLPEYTNDVLTTAWHLGAMVLEKHYTWNKKLPGNDHYHAMDYNDLKSFVEKIELNREILGQFNKNYLESEENSRKYARRSLVAKKSIPKGKIIEKKDITWKRPGTGIPPWMMGHLIGGKALEDIKEDEILKFDKIKFTD</sequence>
<dbReference type="InterPro" id="IPR036732">
    <property type="entry name" value="AFP_Neu5c_C_sf"/>
</dbReference>
<dbReference type="InterPro" id="IPR051690">
    <property type="entry name" value="PseI-like"/>
</dbReference>
<dbReference type="PROSITE" id="PS50844">
    <property type="entry name" value="AFP_LIKE"/>
    <property type="match status" value="1"/>
</dbReference>
<evidence type="ECO:0000313" key="2">
    <source>
        <dbReference type="EMBL" id="PAV06385.1"/>
    </source>
</evidence>
<dbReference type="GO" id="GO:0016051">
    <property type="term" value="P:carbohydrate biosynthetic process"/>
    <property type="evidence" value="ECO:0007669"/>
    <property type="project" value="InterPro"/>
</dbReference>
<comment type="caution">
    <text evidence="2">The sequence shown here is derived from an EMBL/GenBank/DDBJ whole genome shotgun (WGS) entry which is preliminary data.</text>
</comment>
<protein>
    <submittedName>
        <fullName evidence="2">Acetylneuraminic acid synthetase</fullName>
    </submittedName>
</protein>
<feature type="domain" description="AFP-like" evidence="1">
    <location>
        <begin position="293"/>
        <end position="351"/>
    </location>
</feature>
<dbReference type="CDD" id="cd11615">
    <property type="entry name" value="SAF_NeuB_like"/>
    <property type="match status" value="1"/>
</dbReference>
<dbReference type="Gene3D" id="3.20.20.70">
    <property type="entry name" value="Aldolase class I"/>
    <property type="match status" value="1"/>
</dbReference>
<organism evidence="2 3">
    <name type="scientific">Methanobacterium bryantii</name>
    <dbReference type="NCBI Taxonomy" id="2161"/>
    <lineage>
        <taxon>Archaea</taxon>
        <taxon>Methanobacteriati</taxon>
        <taxon>Methanobacteriota</taxon>
        <taxon>Methanomada group</taxon>
        <taxon>Methanobacteria</taxon>
        <taxon>Methanobacteriales</taxon>
        <taxon>Methanobacteriaceae</taxon>
        <taxon>Methanobacterium</taxon>
    </lineage>
</organism>
<evidence type="ECO:0000259" key="1">
    <source>
        <dbReference type="PROSITE" id="PS50844"/>
    </source>
</evidence>
<dbReference type="Proteomes" id="UP000217784">
    <property type="component" value="Unassembled WGS sequence"/>
</dbReference>
<dbReference type="Pfam" id="PF08666">
    <property type="entry name" value="SAF"/>
    <property type="match status" value="1"/>
</dbReference>
<dbReference type="OrthoDB" id="71219at2157"/>
<dbReference type="InterPro" id="IPR013974">
    <property type="entry name" value="SAF"/>
</dbReference>
<dbReference type="Pfam" id="PF03102">
    <property type="entry name" value="NeuB"/>
    <property type="match status" value="1"/>
</dbReference>
<dbReference type="PANTHER" id="PTHR42966">
    <property type="entry name" value="N-ACETYLNEURAMINATE SYNTHASE"/>
    <property type="match status" value="1"/>
</dbReference>
<accession>A0A2A2HAK3</accession>
<dbReference type="SUPFAM" id="SSF51569">
    <property type="entry name" value="Aldolase"/>
    <property type="match status" value="1"/>
</dbReference>
<reference evidence="2 3" key="1">
    <citation type="journal article" date="2017" name="BMC Genomics">
        <title>Genomic analysis of methanogenic archaea reveals a shift towards energy conservation.</title>
        <authorList>
            <person name="Gilmore S.P."/>
            <person name="Henske J.K."/>
            <person name="Sexton J.A."/>
            <person name="Solomon K.V."/>
            <person name="Seppala S."/>
            <person name="Yoo J.I."/>
            <person name="Huyett L.M."/>
            <person name="Pressman A."/>
            <person name="Cogan J.Z."/>
            <person name="Kivenson V."/>
            <person name="Peng X."/>
            <person name="Tan Y."/>
            <person name="Valentine D.L."/>
            <person name="O'Malley M.A."/>
        </authorList>
    </citation>
    <scope>NUCLEOTIDE SEQUENCE [LARGE SCALE GENOMIC DNA]</scope>
    <source>
        <strain evidence="2 3">M.o.H.</strain>
    </source>
</reference>
<dbReference type="GO" id="GO:0047444">
    <property type="term" value="F:N-acylneuraminate-9-phosphate synthase activity"/>
    <property type="evidence" value="ECO:0007669"/>
    <property type="project" value="TreeGrafter"/>
</dbReference>
<name>A0A2A2HAK3_METBR</name>
<dbReference type="InterPro" id="IPR013132">
    <property type="entry name" value="PseI/NeuA/B-like_N"/>
</dbReference>
<dbReference type="InterPro" id="IPR013785">
    <property type="entry name" value="Aldolase_TIM"/>
</dbReference>
<gene>
    <name evidence="2" type="ORF">ASJ80_16330</name>
</gene>
<dbReference type="RefSeq" id="WP_069582572.1">
    <property type="nucleotide sequence ID" value="NZ_LMVM01000001.1"/>
</dbReference>
<dbReference type="InterPro" id="IPR006190">
    <property type="entry name" value="SAF_AFP_Neu5Ac"/>
</dbReference>
<dbReference type="PANTHER" id="PTHR42966:SF1">
    <property type="entry name" value="SIALIC ACID SYNTHASE"/>
    <property type="match status" value="1"/>
</dbReference>
<keyword evidence="3" id="KW-1185">Reference proteome</keyword>
<dbReference type="InterPro" id="IPR057736">
    <property type="entry name" value="SAF_PseI/NeuA/NeuB"/>
</dbReference>
<dbReference type="SMART" id="SM00858">
    <property type="entry name" value="SAF"/>
    <property type="match status" value="1"/>
</dbReference>
<proteinExistence type="predicted"/>